<comment type="caution">
    <text evidence="7">The sequence shown here is derived from an EMBL/GenBank/DDBJ whole genome shotgun (WGS) entry which is preliminary data.</text>
</comment>
<organism evidence="7 8">
    <name type="scientific">Rehmannia glutinosa</name>
    <name type="common">Chinese foxglove</name>
    <dbReference type="NCBI Taxonomy" id="99300"/>
    <lineage>
        <taxon>Eukaryota</taxon>
        <taxon>Viridiplantae</taxon>
        <taxon>Streptophyta</taxon>
        <taxon>Embryophyta</taxon>
        <taxon>Tracheophyta</taxon>
        <taxon>Spermatophyta</taxon>
        <taxon>Magnoliopsida</taxon>
        <taxon>eudicotyledons</taxon>
        <taxon>Gunneridae</taxon>
        <taxon>Pentapetalae</taxon>
        <taxon>asterids</taxon>
        <taxon>lamiids</taxon>
        <taxon>Lamiales</taxon>
        <taxon>Orobanchaceae</taxon>
        <taxon>Rehmannieae</taxon>
        <taxon>Rehmannia</taxon>
    </lineage>
</organism>
<dbReference type="InterPro" id="IPR010851">
    <property type="entry name" value="DEFL"/>
</dbReference>
<evidence type="ECO:0000256" key="5">
    <source>
        <dbReference type="ARBA" id="ARBA00023157"/>
    </source>
</evidence>
<proteinExistence type="inferred from homology"/>
<dbReference type="EMBL" id="JABTTQ020000001">
    <property type="protein sequence ID" value="KAK6164310.1"/>
    <property type="molecule type" value="Genomic_DNA"/>
</dbReference>
<gene>
    <name evidence="7" type="ORF">DH2020_001174</name>
</gene>
<evidence type="ECO:0000313" key="7">
    <source>
        <dbReference type="EMBL" id="KAK6164310.1"/>
    </source>
</evidence>
<keyword evidence="5" id="KW-1015">Disulfide bond</keyword>
<dbReference type="Proteomes" id="UP001318860">
    <property type="component" value="Unassembled WGS sequence"/>
</dbReference>
<keyword evidence="8" id="KW-1185">Reference proteome</keyword>
<feature type="signal peptide" evidence="6">
    <location>
        <begin position="1"/>
        <end position="32"/>
    </location>
</feature>
<evidence type="ECO:0008006" key="9">
    <source>
        <dbReference type="Google" id="ProtNLM"/>
    </source>
</evidence>
<sequence>MESKKDTFSIKSSLLIALFCMALLTASVLVAGEDVWVYQGPCSQFPDCNKHCVEIGYRQLGGKCVPLKREKGSPLVCVCLVHS</sequence>
<evidence type="ECO:0000256" key="2">
    <source>
        <dbReference type="ARBA" id="ARBA00022529"/>
    </source>
</evidence>
<evidence type="ECO:0000313" key="8">
    <source>
        <dbReference type="Proteomes" id="UP001318860"/>
    </source>
</evidence>
<reference evidence="7 8" key="1">
    <citation type="journal article" date="2021" name="Comput. Struct. Biotechnol. J.">
        <title>De novo genome assembly of the potent medicinal plant Rehmannia glutinosa using nanopore technology.</title>
        <authorList>
            <person name="Ma L."/>
            <person name="Dong C."/>
            <person name="Song C."/>
            <person name="Wang X."/>
            <person name="Zheng X."/>
            <person name="Niu Y."/>
            <person name="Chen S."/>
            <person name="Feng W."/>
        </authorList>
    </citation>
    <scope>NUCLEOTIDE SEQUENCE [LARGE SCALE GENOMIC DNA]</scope>
    <source>
        <strain evidence="7">DH-2019</strain>
    </source>
</reference>
<comment type="similarity">
    <text evidence="1">Belongs to the DEFL family.</text>
</comment>
<feature type="chain" id="PRO_5046261997" description="Defensin-like protein" evidence="6">
    <location>
        <begin position="33"/>
        <end position="83"/>
    </location>
</feature>
<protein>
    <recommendedName>
        <fullName evidence="9">Defensin-like protein</fullName>
    </recommendedName>
</protein>
<dbReference type="InterPro" id="IPR036574">
    <property type="entry name" value="Scorpion_toxin-like_sf"/>
</dbReference>
<evidence type="ECO:0000256" key="1">
    <source>
        <dbReference type="ARBA" id="ARBA00006722"/>
    </source>
</evidence>
<keyword evidence="4" id="KW-0611">Plant defense</keyword>
<evidence type="ECO:0000256" key="4">
    <source>
        <dbReference type="ARBA" id="ARBA00022821"/>
    </source>
</evidence>
<keyword evidence="3" id="KW-0295">Fungicide</keyword>
<dbReference type="Gene3D" id="3.30.30.10">
    <property type="entry name" value="Knottin, scorpion toxin-like"/>
    <property type="match status" value="1"/>
</dbReference>
<keyword evidence="6" id="KW-0732">Signal</keyword>
<name>A0ABR0XZ17_REHGL</name>
<accession>A0ABR0XZ17</accession>
<keyword evidence="2" id="KW-0929">Antimicrobial</keyword>
<evidence type="ECO:0000256" key="6">
    <source>
        <dbReference type="SAM" id="SignalP"/>
    </source>
</evidence>
<dbReference type="Pfam" id="PF25052">
    <property type="entry name" value="AtDEF-like"/>
    <property type="match status" value="1"/>
</dbReference>
<evidence type="ECO:0000256" key="3">
    <source>
        <dbReference type="ARBA" id="ARBA00022577"/>
    </source>
</evidence>